<evidence type="ECO:0000259" key="2">
    <source>
        <dbReference type="PROSITE" id="PS50011"/>
    </source>
</evidence>
<keyword evidence="3" id="KW-0808">Transferase</keyword>
<protein>
    <submittedName>
        <fullName evidence="3">Kinase-like protein</fullName>
    </submittedName>
</protein>
<evidence type="ECO:0000313" key="4">
    <source>
        <dbReference type="Proteomes" id="UP000234323"/>
    </source>
</evidence>
<keyword evidence="4" id="KW-1185">Reference proteome</keyword>
<reference evidence="3 4" key="1">
    <citation type="submission" date="2015-10" db="EMBL/GenBank/DDBJ databases">
        <title>Genome analyses suggest a sexual origin of heterokaryosis in a supposedly ancient asexual fungus.</title>
        <authorList>
            <person name="Ropars J."/>
            <person name="Sedzielewska K."/>
            <person name="Noel J."/>
            <person name="Charron P."/>
            <person name="Farinelli L."/>
            <person name="Marton T."/>
            <person name="Kruger M."/>
            <person name="Pelin A."/>
            <person name="Brachmann A."/>
            <person name="Corradi N."/>
        </authorList>
    </citation>
    <scope>NUCLEOTIDE SEQUENCE [LARGE SCALE GENOMIC DNA]</scope>
    <source>
        <strain evidence="3 4">A4</strain>
    </source>
</reference>
<feature type="non-terminal residue" evidence="3">
    <location>
        <position position="1"/>
    </location>
</feature>
<dbReference type="SUPFAM" id="SSF56112">
    <property type="entry name" value="Protein kinase-like (PK-like)"/>
    <property type="match status" value="1"/>
</dbReference>
<dbReference type="PRINTS" id="PR00109">
    <property type="entry name" value="TYRKINASE"/>
</dbReference>
<proteinExistence type="predicted"/>
<keyword evidence="3" id="KW-0418">Kinase</keyword>
<dbReference type="InterPro" id="IPR000719">
    <property type="entry name" value="Prot_kinase_dom"/>
</dbReference>
<feature type="compositionally biased region" description="Basic and acidic residues" evidence="1">
    <location>
        <begin position="185"/>
        <end position="194"/>
    </location>
</feature>
<evidence type="ECO:0000313" key="3">
    <source>
        <dbReference type="EMBL" id="PKY56218.1"/>
    </source>
</evidence>
<organism evidence="3 4">
    <name type="scientific">Rhizophagus irregularis</name>
    <dbReference type="NCBI Taxonomy" id="588596"/>
    <lineage>
        <taxon>Eukaryota</taxon>
        <taxon>Fungi</taxon>
        <taxon>Fungi incertae sedis</taxon>
        <taxon>Mucoromycota</taxon>
        <taxon>Glomeromycotina</taxon>
        <taxon>Glomeromycetes</taxon>
        <taxon>Glomerales</taxon>
        <taxon>Glomeraceae</taxon>
        <taxon>Rhizophagus</taxon>
    </lineage>
</organism>
<name>A0A2I1HBH0_9GLOM</name>
<accession>A0A2I1HBH0</accession>
<feature type="region of interest" description="Disordered" evidence="1">
    <location>
        <begin position="185"/>
        <end position="204"/>
    </location>
</feature>
<feature type="domain" description="Protein kinase" evidence="2">
    <location>
        <begin position="1"/>
        <end position="182"/>
    </location>
</feature>
<dbReference type="PANTHER" id="PTHR44329">
    <property type="entry name" value="SERINE/THREONINE-PROTEIN KINASE TNNI3K-RELATED"/>
    <property type="match status" value="1"/>
</dbReference>
<dbReference type="GO" id="GO:0004674">
    <property type="term" value="F:protein serine/threonine kinase activity"/>
    <property type="evidence" value="ECO:0007669"/>
    <property type="project" value="TreeGrafter"/>
</dbReference>
<evidence type="ECO:0000256" key="1">
    <source>
        <dbReference type="SAM" id="MobiDB-lite"/>
    </source>
</evidence>
<sequence>ILVLDYANEGTLRKFLENNFTSLEWKDKIRMALDITSGLKFLHSKEIIHRDLHSKNILVNDRKLLIADLGLSKKLAEVTTNSKGNTHGMLEYIDPQFFKDKKYKKNKESDIYSLGVLLWEISSGHIPFSECSKEILFRDYIKGGGREEPIKGTPTEYQKLYQECWSDEPKSRPNIEKVHEILSSELSKNPKEPSDQLSHPNNIDDDDFTISSRQIISKFNILNILINNNDFY</sequence>
<dbReference type="VEuPathDB" id="FungiDB:FUN_007929"/>
<comment type="caution">
    <text evidence="3">The sequence shown here is derived from an EMBL/GenBank/DDBJ whole genome shotgun (WGS) entry which is preliminary data.</text>
</comment>
<dbReference type="Gene3D" id="1.10.510.10">
    <property type="entry name" value="Transferase(Phosphotransferase) domain 1"/>
    <property type="match status" value="1"/>
</dbReference>
<dbReference type="AlphaFoldDB" id="A0A2I1HBH0"/>
<dbReference type="EMBL" id="LLXI01002104">
    <property type="protein sequence ID" value="PKY56218.1"/>
    <property type="molecule type" value="Genomic_DNA"/>
</dbReference>
<dbReference type="PROSITE" id="PS50011">
    <property type="entry name" value="PROTEIN_KINASE_DOM"/>
    <property type="match status" value="1"/>
</dbReference>
<dbReference type="InterPro" id="IPR051681">
    <property type="entry name" value="Ser/Thr_Kinases-Pseudokinases"/>
</dbReference>
<gene>
    <name evidence="3" type="ORF">RhiirA4_506726</name>
</gene>
<dbReference type="InterPro" id="IPR001245">
    <property type="entry name" value="Ser-Thr/Tyr_kinase_cat_dom"/>
</dbReference>
<dbReference type="GO" id="GO:0005524">
    <property type="term" value="F:ATP binding"/>
    <property type="evidence" value="ECO:0007669"/>
    <property type="project" value="InterPro"/>
</dbReference>
<dbReference type="Pfam" id="PF07714">
    <property type="entry name" value="PK_Tyr_Ser-Thr"/>
    <property type="match status" value="1"/>
</dbReference>
<dbReference type="Proteomes" id="UP000234323">
    <property type="component" value="Unassembled WGS sequence"/>
</dbReference>
<dbReference type="InterPro" id="IPR011009">
    <property type="entry name" value="Kinase-like_dom_sf"/>
</dbReference>